<dbReference type="CDD" id="cd02012">
    <property type="entry name" value="TPP_TK"/>
    <property type="match status" value="1"/>
</dbReference>
<dbReference type="Gene3D" id="3.40.50.970">
    <property type="match status" value="2"/>
</dbReference>
<feature type="binding site" evidence="13">
    <location>
        <position position="261"/>
    </location>
    <ligand>
        <name>thiamine diphosphate</name>
        <dbReference type="ChEBI" id="CHEBI:58937"/>
    </ligand>
</feature>
<sequence>MFNEVDQLAVNTLRFLSIEAVAEANSGHPGLPLGAAPMTYVLWKNHLKINPKNSQWFDRDRFILSAGHGSALLYSMLHLAGYDVSIDDLKNFRQLGSKTPGHPEVHETEGVETTTGPLGQGLANAVGFAMAEAHLAATYNTDKHAVVDHYTYALVGDGDLQEGISYEAMSLAGHLQLDKLIVLFDSNDIQLDGPTNKAVSEDIEARFKSAGWEHIYVEDGMDLEAIDQAIEQAKQSNKPSIIELKTVIGAGSPLAGTSDVHGAPLDQEQIKETKEALGWEYEKAFHVPAEVYEHFRDVLAQAGQEAEVKWQELLADYRKEDAERANQFDAAIKGELPADLESKLPSYSPDEKGLATRASNNEVINALADAVPSLWGGSADLSGSNKTMIKAAGDFGPDNYAGKNIWYGVREHAMASALNGIILHGGTKSYAGTFFVFSDYLRPAVRLAALSHIPAIYVFTHDSIAVGEDGPTHEPVEQLASFRAMHNVNVIRPADANEVSAAWKVAVESTDRPTMLVFTRQNVPNLVGTQELAFEGVDRGGYVLSPQQGNRPDGILIATGSEVELAMNAQEVLREEHDVDVSVVSMPATNRFDEQSDAYKETVLPTKIRKRIAIEMGSSFGWERYVGLDGKILGIDQFGTSGPGDEVVAKYGFTVDQVVQSFLALNEN</sequence>
<dbReference type="EMBL" id="NAQV01000015">
    <property type="protein sequence ID" value="RAN63527.1"/>
    <property type="molecule type" value="Genomic_DNA"/>
</dbReference>
<evidence type="ECO:0000256" key="3">
    <source>
        <dbReference type="ARBA" id="ARBA00013152"/>
    </source>
</evidence>
<evidence type="ECO:0000256" key="11">
    <source>
        <dbReference type="PIRSR" id="PIRSR605478-1"/>
    </source>
</evidence>
<comment type="similarity">
    <text evidence="1 16">Belongs to the transketolase family.</text>
</comment>
<dbReference type="InterPro" id="IPR020826">
    <property type="entry name" value="Transketolase_BS"/>
</dbReference>
<dbReference type="GO" id="GO:0046872">
    <property type="term" value="F:metal ion binding"/>
    <property type="evidence" value="ECO:0007669"/>
    <property type="project" value="UniProtKB-KW"/>
</dbReference>
<dbReference type="InterPro" id="IPR055152">
    <property type="entry name" value="Transketolase-like_C_2"/>
</dbReference>
<organism evidence="19 20">
    <name type="scientific">Dolosigranulum pigrum</name>
    <dbReference type="NCBI Taxonomy" id="29394"/>
    <lineage>
        <taxon>Bacteria</taxon>
        <taxon>Bacillati</taxon>
        <taxon>Bacillota</taxon>
        <taxon>Bacilli</taxon>
        <taxon>Lactobacillales</taxon>
        <taxon>Carnobacteriaceae</taxon>
        <taxon>Dolosigranulum</taxon>
    </lineage>
</organism>
<name>A0A328KM93_9LACT</name>
<feature type="binding site" evidence="13">
    <location>
        <begin position="116"/>
        <end position="118"/>
    </location>
    <ligand>
        <name>thiamine diphosphate</name>
        <dbReference type="ChEBI" id="CHEBI:58937"/>
    </ligand>
</feature>
<feature type="binding site" evidence="12">
    <location>
        <position position="461"/>
    </location>
    <ligand>
        <name>substrate</name>
    </ligand>
</feature>
<evidence type="ECO:0000256" key="12">
    <source>
        <dbReference type="PIRSR" id="PIRSR605478-2"/>
    </source>
</evidence>
<feature type="binding site" evidence="13">
    <location>
        <position position="437"/>
    </location>
    <ligand>
        <name>thiamine diphosphate</name>
        <dbReference type="ChEBI" id="CHEBI:58937"/>
    </ligand>
</feature>
<proteinExistence type="inferred from homology"/>
<dbReference type="InterPro" id="IPR029061">
    <property type="entry name" value="THDP-binding"/>
</dbReference>
<evidence type="ECO:0000259" key="18">
    <source>
        <dbReference type="SMART" id="SM00861"/>
    </source>
</evidence>
<dbReference type="NCBIfam" id="TIGR00232">
    <property type="entry name" value="tktlase_bact"/>
    <property type="match status" value="1"/>
</dbReference>
<dbReference type="InterPro" id="IPR005474">
    <property type="entry name" value="Transketolase_N"/>
</dbReference>
<evidence type="ECO:0000256" key="8">
    <source>
        <dbReference type="ARBA" id="ARBA00023052"/>
    </source>
</evidence>
<evidence type="ECO:0000256" key="14">
    <source>
        <dbReference type="PIRSR" id="PIRSR605478-4"/>
    </source>
</evidence>
<comment type="cofactor">
    <cofactor evidence="13">
        <name>thiamine diphosphate</name>
        <dbReference type="ChEBI" id="CHEBI:58937"/>
    </cofactor>
    <text evidence="13">Binds 1 thiamine pyrophosphate per subunit. During the reaction, the substrate forms a covalent intermediate with the cofactor.</text>
</comment>
<dbReference type="Proteomes" id="UP000249099">
    <property type="component" value="Unassembled WGS sequence"/>
</dbReference>
<evidence type="ECO:0000256" key="2">
    <source>
        <dbReference type="ARBA" id="ARBA00011738"/>
    </source>
</evidence>
<feature type="site" description="Important for catalytic activity" evidence="15">
    <location>
        <position position="28"/>
    </location>
</feature>
<feature type="binding site" evidence="12">
    <location>
        <position position="384"/>
    </location>
    <ligand>
        <name>substrate</name>
    </ligand>
</feature>
<feature type="binding site" evidence="14">
    <location>
        <position position="157"/>
    </location>
    <ligand>
        <name>Mg(2+)</name>
        <dbReference type="ChEBI" id="CHEBI:18420"/>
    </ligand>
</feature>
<dbReference type="InterPro" id="IPR005475">
    <property type="entry name" value="Transketolase-like_Pyr-bd"/>
</dbReference>
<evidence type="ECO:0000256" key="7">
    <source>
        <dbReference type="ARBA" id="ARBA00022842"/>
    </source>
</evidence>
<reference evidence="19 20" key="1">
    <citation type="submission" date="2017-03" db="EMBL/GenBank/DDBJ databases">
        <title>wgs assembly of Dolosigranulum pigrum KPL CDC strains.</title>
        <authorList>
            <person name="Brugger S.D."/>
            <person name="Pettigrew M."/>
            <person name="Kong Y."/>
            <person name="Lemon K.P."/>
        </authorList>
    </citation>
    <scope>NUCLEOTIDE SEQUENCE [LARGE SCALE GENOMIC DNA]</scope>
    <source>
        <strain evidence="19 20">KPL1931_CDC4294-98</strain>
    </source>
</reference>
<keyword evidence="7 14" id="KW-0460">Magnesium</keyword>
<accession>A0A328KM93</accession>
<feature type="binding site" evidence="13">
    <location>
        <position position="158"/>
    </location>
    <ligand>
        <name>thiamine diphosphate</name>
        <dbReference type="ChEBI" id="CHEBI:58937"/>
    </ligand>
</feature>
<feature type="binding site" evidence="14">
    <location>
        <position position="187"/>
    </location>
    <ligand>
        <name>Mg(2+)</name>
        <dbReference type="ChEBI" id="CHEBI:18420"/>
    </ligand>
</feature>
<dbReference type="PROSITE" id="PS00801">
    <property type="entry name" value="TRANSKETOLASE_1"/>
    <property type="match status" value="1"/>
</dbReference>
<dbReference type="Pfam" id="PF22613">
    <property type="entry name" value="Transketolase_C_1"/>
    <property type="match status" value="1"/>
</dbReference>
<evidence type="ECO:0000313" key="19">
    <source>
        <dbReference type="EMBL" id="RAN63527.1"/>
    </source>
</evidence>
<evidence type="ECO:0000256" key="16">
    <source>
        <dbReference type="RuleBase" id="RU004996"/>
    </source>
</evidence>
<feature type="site" description="Important for catalytic activity" evidence="15">
    <location>
        <position position="261"/>
    </location>
</feature>
<feature type="binding site" evidence="13">
    <location>
        <position position="68"/>
    </location>
    <ligand>
        <name>thiamine diphosphate</name>
        <dbReference type="ChEBI" id="CHEBI:58937"/>
    </ligand>
</feature>
<dbReference type="SUPFAM" id="SSF52922">
    <property type="entry name" value="TK C-terminal domain-like"/>
    <property type="match status" value="1"/>
</dbReference>
<evidence type="ECO:0000256" key="15">
    <source>
        <dbReference type="PIRSR" id="PIRSR605478-5"/>
    </source>
</evidence>
<dbReference type="InterPro" id="IPR033247">
    <property type="entry name" value="Transketolase_fam"/>
</dbReference>
<feature type="binding site" evidence="12">
    <location>
        <position position="469"/>
    </location>
    <ligand>
        <name>substrate</name>
    </ligand>
</feature>
<dbReference type="FunFam" id="3.40.50.970:FF:000004">
    <property type="entry name" value="Transketolase"/>
    <property type="match status" value="1"/>
</dbReference>
<evidence type="ECO:0000256" key="1">
    <source>
        <dbReference type="ARBA" id="ARBA00007131"/>
    </source>
</evidence>
<dbReference type="SMART" id="SM00861">
    <property type="entry name" value="Transket_pyr"/>
    <property type="match status" value="1"/>
</dbReference>
<dbReference type="GO" id="GO:0005829">
    <property type="term" value="C:cytosol"/>
    <property type="evidence" value="ECO:0007669"/>
    <property type="project" value="TreeGrafter"/>
</dbReference>
<dbReference type="InterPro" id="IPR005478">
    <property type="entry name" value="Transketolase_bac-like"/>
</dbReference>
<evidence type="ECO:0000256" key="5">
    <source>
        <dbReference type="ARBA" id="ARBA00022679"/>
    </source>
</evidence>
<comment type="subunit">
    <text evidence="2 16">Homodimer.</text>
</comment>
<evidence type="ECO:0000256" key="9">
    <source>
        <dbReference type="ARBA" id="ARBA00049473"/>
    </source>
</evidence>
<dbReference type="Pfam" id="PF02779">
    <property type="entry name" value="Transket_pyr"/>
    <property type="match status" value="1"/>
</dbReference>
<dbReference type="Gene3D" id="3.40.50.920">
    <property type="match status" value="1"/>
</dbReference>
<comment type="function">
    <text evidence="16">Catalyzes the transfer of a two-carbon ketol group from a ketose donor to an aldose acceptor, via a covalent intermediate with the cofactor thiamine pyrophosphate.</text>
</comment>
<dbReference type="CDD" id="cd07033">
    <property type="entry name" value="TPP_PYR_DXS_TK_like"/>
    <property type="match status" value="1"/>
</dbReference>
<dbReference type="GO" id="GO:0004802">
    <property type="term" value="F:transketolase activity"/>
    <property type="evidence" value="ECO:0007669"/>
    <property type="project" value="UniProtKB-UniRule"/>
</dbReference>
<comment type="cofactor">
    <cofactor evidence="14">
        <name>Mg(2+)</name>
        <dbReference type="ChEBI" id="CHEBI:18420"/>
    </cofactor>
    <text evidence="14">Binds 1 Mg(2+) ion per subunit. Can also utilize other divalent metal cations, such as Ca(2+), Mn(2+) and Co(2+).</text>
</comment>
<feature type="binding site" evidence="12">
    <location>
        <position position="261"/>
    </location>
    <ligand>
        <name>substrate</name>
    </ligand>
</feature>
<dbReference type="AlphaFoldDB" id="A0A328KM93"/>
<dbReference type="RefSeq" id="WP_112790108.1">
    <property type="nucleotide sequence ID" value="NZ_CP040409.1"/>
</dbReference>
<feature type="binding site" evidence="12">
    <location>
        <position position="520"/>
    </location>
    <ligand>
        <name>substrate</name>
    </ligand>
</feature>
<keyword evidence="8 13" id="KW-0786">Thiamine pyrophosphate</keyword>
<feature type="active site" description="Proton donor" evidence="11">
    <location>
        <position position="411"/>
    </location>
</feature>
<feature type="binding site" evidence="14">
    <location>
        <position position="189"/>
    </location>
    <ligand>
        <name>Mg(2+)</name>
        <dbReference type="ChEBI" id="CHEBI:18420"/>
    </ligand>
</feature>
<dbReference type="PANTHER" id="PTHR43522:SF2">
    <property type="entry name" value="TRANSKETOLASE 1-RELATED"/>
    <property type="match status" value="1"/>
</dbReference>
<evidence type="ECO:0000256" key="6">
    <source>
        <dbReference type="ARBA" id="ARBA00022723"/>
    </source>
</evidence>
<dbReference type="FunFam" id="3.40.50.970:FF:000003">
    <property type="entry name" value="Transketolase"/>
    <property type="match status" value="1"/>
</dbReference>
<feature type="binding site" evidence="12">
    <location>
        <position position="473"/>
    </location>
    <ligand>
        <name>substrate</name>
    </ligand>
</feature>
<evidence type="ECO:0000256" key="10">
    <source>
        <dbReference type="NCBIfam" id="TIGR00232"/>
    </source>
</evidence>
<evidence type="ECO:0000313" key="20">
    <source>
        <dbReference type="Proteomes" id="UP000249099"/>
    </source>
</evidence>
<evidence type="ECO:0000256" key="17">
    <source>
        <dbReference type="SAM" id="MobiDB-lite"/>
    </source>
</evidence>
<keyword evidence="5 16" id="KW-0808">Transferase</keyword>
<dbReference type="EC" id="2.2.1.1" evidence="3 10"/>
<dbReference type="PANTHER" id="PTHR43522">
    <property type="entry name" value="TRANSKETOLASE"/>
    <property type="match status" value="1"/>
</dbReference>
<dbReference type="InterPro" id="IPR049557">
    <property type="entry name" value="Transketolase_CS"/>
</dbReference>
<dbReference type="SUPFAM" id="SSF52518">
    <property type="entry name" value="Thiamin diphosphate-binding fold (THDP-binding)"/>
    <property type="match status" value="2"/>
</dbReference>
<feature type="binding site" evidence="12">
    <location>
        <position position="28"/>
    </location>
    <ligand>
        <name>substrate</name>
    </ligand>
</feature>
<dbReference type="FunFam" id="3.40.50.920:FF:000003">
    <property type="entry name" value="Transketolase"/>
    <property type="match status" value="1"/>
</dbReference>
<dbReference type="Pfam" id="PF00456">
    <property type="entry name" value="Transketolase_N"/>
    <property type="match status" value="1"/>
</dbReference>
<feature type="domain" description="Transketolase-like pyrimidine-binding" evidence="18">
    <location>
        <begin position="354"/>
        <end position="525"/>
    </location>
</feature>
<protein>
    <recommendedName>
        <fullName evidence="4 10">Transketolase</fullName>
        <ecNumber evidence="3 10">2.2.1.1</ecNumber>
    </recommendedName>
</protein>
<comment type="cofactor">
    <cofactor evidence="16">
        <name>Mg(2+)</name>
        <dbReference type="ChEBI" id="CHEBI:18420"/>
    </cofactor>
    <cofactor evidence="16">
        <name>Ca(2+)</name>
        <dbReference type="ChEBI" id="CHEBI:29108"/>
    </cofactor>
    <cofactor evidence="16">
        <name>Mn(2+)</name>
        <dbReference type="ChEBI" id="CHEBI:29035"/>
    </cofactor>
    <cofactor evidence="16">
        <name>Co(2+)</name>
        <dbReference type="ChEBI" id="CHEBI:48828"/>
    </cofactor>
    <text evidence="16">Binds 1 Mg(2+) ion per subunit. Can also utilize other divalent metal cations, such as Ca(2+), Mn(2+) and Co(2+).</text>
</comment>
<dbReference type="GO" id="GO:0006098">
    <property type="term" value="P:pentose-phosphate shunt"/>
    <property type="evidence" value="ECO:0007669"/>
    <property type="project" value="TreeGrafter"/>
</dbReference>
<feature type="binding site" evidence="12">
    <location>
        <position position="357"/>
    </location>
    <ligand>
        <name>substrate</name>
    </ligand>
</feature>
<evidence type="ECO:0000256" key="13">
    <source>
        <dbReference type="PIRSR" id="PIRSR605478-3"/>
    </source>
</evidence>
<comment type="caution">
    <text evidence="19">The sequence shown here is derived from an EMBL/GenBank/DDBJ whole genome shotgun (WGS) entry which is preliminary data.</text>
</comment>
<dbReference type="InterPro" id="IPR009014">
    <property type="entry name" value="Transketo_C/PFOR_II"/>
</dbReference>
<dbReference type="PROSITE" id="PS00802">
    <property type="entry name" value="TRANSKETOLASE_2"/>
    <property type="match status" value="1"/>
</dbReference>
<keyword evidence="6 14" id="KW-0479">Metal-binding</keyword>
<comment type="catalytic activity">
    <reaction evidence="9 16">
        <text>D-sedoheptulose 7-phosphate + D-glyceraldehyde 3-phosphate = aldehydo-D-ribose 5-phosphate + D-xylulose 5-phosphate</text>
        <dbReference type="Rhea" id="RHEA:10508"/>
        <dbReference type="ChEBI" id="CHEBI:57483"/>
        <dbReference type="ChEBI" id="CHEBI:57737"/>
        <dbReference type="ChEBI" id="CHEBI:58273"/>
        <dbReference type="ChEBI" id="CHEBI:59776"/>
        <dbReference type="EC" id="2.2.1.1"/>
    </reaction>
</comment>
<feature type="region of interest" description="Disordered" evidence="17">
    <location>
        <begin position="97"/>
        <end position="117"/>
    </location>
</feature>
<gene>
    <name evidence="19" type="ORF">B8A44_05235</name>
</gene>
<feature type="binding site" evidence="13">
    <location>
        <position position="187"/>
    </location>
    <ligand>
        <name>thiamine diphosphate</name>
        <dbReference type="ChEBI" id="CHEBI:58937"/>
    </ligand>
</feature>
<evidence type="ECO:0000256" key="4">
    <source>
        <dbReference type="ARBA" id="ARBA00016662"/>
    </source>
</evidence>
<keyword evidence="16" id="KW-0106">Calcium</keyword>